<dbReference type="VEuPathDB" id="CryptoDB:Cvel_2592"/>
<reference evidence="1" key="1">
    <citation type="submission" date="2014-11" db="EMBL/GenBank/DDBJ databases">
        <authorList>
            <person name="Otto D Thomas"/>
            <person name="Naeem Raeece"/>
        </authorList>
    </citation>
    <scope>NUCLEOTIDE SEQUENCE</scope>
</reference>
<protein>
    <submittedName>
        <fullName evidence="1">Uncharacterized protein</fullName>
    </submittedName>
</protein>
<dbReference type="AlphaFoldDB" id="A0A0G4EZP4"/>
<organism evidence="1">
    <name type="scientific">Chromera velia CCMP2878</name>
    <dbReference type="NCBI Taxonomy" id="1169474"/>
    <lineage>
        <taxon>Eukaryota</taxon>
        <taxon>Sar</taxon>
        <taxon>Alveolata</taxon>
        <taxon>Colpodellida</taxon>
        <taxon>Chromeraceae</taxon>
        <taxon>Chromera</taxon>
    </lineage>
</organism>
<accession>A0A0G4EZP4</accession>
<evidence type="ECO:0000313" key="1">
    <source>
        <dbReference type="EMBL" id="CEM05013.1"/>
    </source>
</evidence>
<sequence>MADDLQEGQLELFPPFPKSTIEAKHYTVDCPKYNMPVRCNQPLCQAQTPPLKHKAKGCICQAFHSGSGVRFGELPQGRGAAIKGPGAGLHPFSALVGISSRSPPSFLMGYIRGVQQYAPFGWIKCAVEYTATGKMNNPLKDFVLGALDVPPCLKPRRLPPRTLPRLKPRWLPPWALLDMRR</sequence>
<dbReference type="EMBL" id="CDMZ01000033">
    <property type="protein sequence ID" value="CEM05013.1"/>
    <property type="molecule type" value="Genomic_DNA"/>
</dbReference>
<name>A0A0G4EZP4_9ALVE</name>
<proteinExistence type="predicted"/>
<gene>
    <name evidence="1" type="ORF">Cvel_2592</name>
</gene>